<dbReference type="PIRSF" id="PIRSF005715">
    <property type="entry name" value="VPS45_Sec1"/>
    <property type="match status" value="1"/>
</dbReference>
<keyword evidence="3" id="KW-0813">Transport</keyword>
<dbReference type="InterPro" id="IPR001619">
    <property type="entry name" value="Sec1-like"/>
</dbReference>
<evidence type="ECO:0000256" key="3">
    <source>
        <dbReference type="ARBA" id="ARBA00022448"/>
    </source>
</evidence>
<gene>
    <name evidence="8" type="primary">LOC113790050</name>
</gene>
<organism evidence="7 8">
    <name type="scientific">Dermatophagoides pteronyssinus</name>
    <name type="common">European house dust mite</name>
    <dbReference type="NCBI Taxonomy" id="6956"/>
    <lineage>
        <taxon>Eukaryota</taxon>
        <taxon>Metazoa</taxon>
        <taxon>Ecdysozoa</taxon>
        <taxon>Arthropoda</taxon>
        <taxon>Chelicerata</taxon>
        <taxon>Arachnida</taxon>
        <taxon>Acari</taxon>
        <taxon>Acariformes</taxon>
        <taxon>Sarcoptiformes</taxon>
        <taxon>Astigmata</taxon>
        <taxon>Psoroptidia</taxon>
        <taxon>Analgoidea</taxon>
        <taxon>Pyroglyphidae</taxon>
        <taxon>Dermatophagoidinae</taxon>
        <taxon>Dermatophagoides</taxon>
    </lineage>
</organism>
<evidence type="ECO:0000256" key="6">
    <source>
        <dbReference type="ARBA" id="ARBA00073001"/>
    </source>
</evidence>
<dbReference type="Proteomes" id="UP000515146">
    <property type="component" value="Unplaced"/>
</dbReference>
<dbReference type="InterPro" id="IPR027482">
    <property type="entry name" value="Sec1-like_dom2"/>
</dbReference>
<evidence type="ECO:0000256" key="1">
    <source>
        <dbReference type="ARBA" id="ARBA00004184"/>
    </source>
</evidence>
<dbReference type="InterPro" id="IPR043127">
    <property type="entry name" value="Sec-1-like_dom3a"/>
</dbReference>
<dbReference type="GO" id="GO:0015031">
    <property type="term" value="P:protein transport"/>
    <property type="evidence" value="ECO:0007669"/>
    <property type="project" value="UniProtKB-KW"/>
</dbReference>
<dbReference type="SUPFAM" id="SSF56815">
    <property type="entry name" value="Sec1/munc18-like (SM) proteins"/>
    <property type="match status" value="1"/>
</dbReference>
<dbReference type="OMA" id="VHQLNNA"/>
<dbReference type="Pfam" id="PF00995">
    <property type="entry name" value="Sec1"/>
    <property type="match status" value="1"/>
</dbReference>
<dbReference type="InterPro" id="IPR043154">
    <property type="entry name" value="Sec-1-like_dom1"/>
</dbReference>
<evidence type="ECO:0000256" key="5">
    <source>
        <dbReference type="ARBA" id="ARBA00023136"/>
    </source>
</evidence>
<dbReference type="GO" id="GO:0016192">
    <property type="term" value="P:vesicle-mediated transport"/>
    <property type="evidence" value="ECO:0007669"/>
    <property type="project" value="InterPro"/>
</dbReference>
<dbReference type="Gene3D" id="3.90.830.10">
    <property type="entry name" value="Syntaxin Binding Protein 1, Chain A, domain 2"/>
    <property type="match status" value="1"/>
</dbReference>
<sequence>MDVVHAMKLYINKMVDDAGPGIKALLMDKETISIISIVYAQSDMLQKEVYLFEAIENYVPRQESLKFVKCIVFVRPTEKNITYLIRELKHPRFSQYFINFNNIISKTDIKALAEVDEFEVVKDVQEFYADYLAINSHTFSLNVKSCYQNVNHWNPISFQRITQGIISILLSINRCPLIRYQSSSEMAKRLAEQIRQTIAKENVLFDSNTSTESQPILLILDRKFDPITPLLNQWTYQAMLHELMTIVNNRISLANVPGIQKELKEIVLSQDQDEFYQKNLYLNYGEICSNIKCLMEDFQQKTQQQKKIETIADMKAFIETYPQFRKMSGTVTKHVTLIDEICRIVNANSLLEVSEAEQELISTGNHSESLKRIQLLISSDKIRNCDAIRLTLLYALTFHNHSNCDTRGLCRLLERRNMNPGDIKIINQLLEFCGLKNKQQRTSGVGGGIGKSTISTQELLTTTEHVRAFTKKVIKGFKGVENIYTQHIPVIKELIEDLNRCRLRETLYPFLGSVQQRERPQEIIIFIIGGITYEESLTVYNMNRQLQGIKILLGGSIIHNSKSFLDEVRCACQYHSETSISSNTGAGSNVTVGALASVINKIENL</sequence>
<reference evidence="8" key="1">
    <citation type="submission" date="2025-08" db="UniProtKB">
        <authorList>
            <consortium name="RefSeq"/>
        </authorList>
    </citation>
    <scope>IDENTIFICATION</scope>
    <source>
        <strain evidence="8">Airmid</strain>
    </source>
</reference>
<evidence type="ECO:0000256" key="2">
    <source>
        <dbReference type="ARBA" id="ARBA00009884"/>
    </source>
</evidence>
<protein>
    <recommendedName>
        <fullName evidence="6">Vacuolar protein sorting-associated protein 45</fullName>
    </recommendedName>
</protein>
<proteinExistence type="inferred from homology"/>
<dbReference type="CTD" id="11311"/>
<dbReference type="AlphaFoldDB" id="A0A6P6XPW8"/>
<dbReference type="RefSeq" id="XP_027195465.1">
    <property type="nucleotide sequence ID" value="XM_027339664.1"/>
</dbReference>
<comment type="subcellular location">
    <subcellularLocation>
        <location evidence="1">Endomembrane system</location>
        <topology evidence="1">Peripheral membrane protein</topology>
    </subcellularLocation>
</comment>
<comment type="similarity">
    <text evidence="2">Belongs to the STXBP/unc-18/SEC1 family.</text>
</comment>
<evidence type="ECO:0000256" key="4">
    <source>
        <dbReference type="ARBA" id="ARBA00022927"/>
    </source>
</evidence>
<dbReference type="FunCoup" id="A0A6P6XPW8">
    <property type="interactions" value="1752"/>
</dbReference>
<dbReference type="PANTHER" id="PTHR11679">
    <property type="entry name" value="VESICLE PROTEIN SORTING-ASSOCIATED"/>
    <property type="match status" value="1"/>
</dbReference>
<dbReference type="InParanoid" id="A0A6P6XPW8"/>
<dbReference type="Gene3D" id="3.40.50.2060">
    <property type="match status" value="1"/>
</dbReference>
<accession>A0A6P6XPW8</accession>
<dbReference type="GO" id="GO:0012505">
    <property type="term" value="C:endomembrane system"/>
    <property type="evidence" value="ECO:0007669"/>
    <property type="project" value="UniProtKB-SubCell"/>
</dbReference>
<dbReference type="FunFam" id="3.90.830.10:FF:000002">
    <property type="entry name" value="Vacuolar protein sorting-associated protein 45"/>
    <property type="match status" value="1"/>
</dbReference>
<dbReference type="Gene3D" id="1.25.40.60">
    <property type="match status" value="1"/>
</dbReference>
<keyword evidence="7" id="KW-1185">Reference proteome</keyword>
<evidence type="ECO:0000313" key="8">
    <source>
        <dbReference type="RefSeq" id="XP_027195465.1"/>
    </source>
</evidence>
<name>A0A6P6XPW8_DERPT</name>
<evidence type="ECO:0000313" key="7">
    <source>
        <dbReference type="Proteomes" id="UP000515146"/>
    </source>
</evidence>
<keyword evidence="4" id="KW-0653">Protein transport</keyword>
<dbReference type="OrthoDB" id="10266265at2759"/>
<keyword evidence="5" id="KW-0472">Membrane</keyword>
<dbReference type="Gene3D" id="3.40.50.1910">
    <property type="match status" value="1"/>
</dbReference>
<dbReference type="GO" id="GO:0031410">
    <property type="term" value="C:cytoplasmic vesicle"/>
    <property type="evidence" value="ECO:0007669"/>
    <property type="project" value="UniProtKB-ARBA"/>
</dbReference>
<dbReference type="InterPro" id="IPR036045">
    <property type="entry name" value="Sec1-like_sf"/>
</dbReference>
<dbReference type="KEGG" id="dpte:113790050"/>